<proteinExistence type="predicted"/>
<dbReference type="AlphaFoldDB" id="A0A2T1NFP3"/>
<dbReference type="RefSeq" id="WP_106461871.1">
    <property type="nucleotide sequence ID" value="NZ_PXOQ01000006.1"/>
</dbReference>
<evidence type="ECO:0000313" key="2">
    <source>
        <dbReference type="EMBL" id="PSG91575.1"/>
    </source>
</evidence>
<dbReference type="Proteomes" id="UP000238426">
    <property type="component" value="Unassembled WGS sequence"/>
</dbReference>
<dbReference type="InterPro" id="IPR024079">
    <property type="entry name" value="MetalloPept_cat_dom_sf"/>
</dbReference>
<feature type="transmembrane region" description="Helical" evidence="1">
    <location>
        <begin position="12"/>
        <end position="31"/>
    </location>
</feature>
<keyword evidence="1" id="KW-0812">Transmembrane</keyword>
<dbReference type="PANTHER" id="PTHR30164">
    <property type="entry name" value="MTFA PEPTIDASE"/>
    <property type="match status" value="1"/>
</dbReference>
<dbReference type="SUPFAM" id="SSF55486">
    <property type="entry name" value="Metalloproteases ('zincins'), catalytic domain"/>
    <property type="match status" value="1"/>
</dbReference>
<organism evidence="2 3">
    <name type="scientific">Aurantibacter aestuarii</name>
    <dbReference type="NCBI Taxonomy" id="1266046"/>
    <lineage>
        <taxon>Bacteria</taxon>
        <taxon>Pseudomonadati</taxon>
        <taxon>Bacteroidota</taxon>
        <taxon>Flavobacteriia</taxon>
        <taxon>Flavobacteriales</taxon>
        <taxon>Flavobacteriaceae</taxon>
        <taxon>Aurantibacter</taxon>
    </lineage>
</organism>
<gene>
    <name evidence="2" type="ORF">C7H52_00230</name>
</gene>
<protein>
    <recommendedName>
        <fullName evidence="4">DgsA anti-repressor MtfA</fullName>
    </recommendedName>
</protein>
<keyword evidence="3" id="KW-1185">Reference proteome</keyword>
<evidence type="ECO:0008006" key="4">
    <source>
        <dbReference type="Google" id="ProtNLM"/>
    </source>
</evidence>
<dbReference type="Pfam" id="PF06167">
    <property type="entry name" value="Peptidase_M90"/>
    <property type="match status" value="1"/>
</dbReference>
<keyword evidence="1" id="KW-1133">Transmembrane helix</keyword>
<comment type="caution">
    <text evidence="2">The sequence shown here is derived from an EMBL/GenBank/DDBJ whole genome shotgun (WGS) entry which is preliminary data.</text>
</comment>
<name>A0A2T1NFP3_9FLAO</name>
<dbReference type="InterPro" id="IPR010384">
    <property type="entry name" value="MtfA_fam"/>
</dbReference>
<keyword evidence="1" id="KW-0472">Membrane</keyword>
<dbReference type="PANTHER" id="PTHR30164:SF2">
    <property type="entry name" value="PROTEIN MTFA"/>
    <property type="match status" value="1"/>
</dbReference>
<sequence length="277" mass="33397">MMYLKIESPLVYMIFNGLMLLGFVFLLYKLTERFYYKIFNRSLFIHFYPFKKKLSDKDRQFISTHFKFYRTLSAKRKTYFEHRLVQFVKKKEFIGRDGFIVTPDVELLLGATAVMLTFGMKYFYIKILERIIIYPGEFYSTVSDDYHKGEFNPKLNAIVFSWKDFLQGFKIENDNLNLGIHEFTHAIHFNSLTETDYSSKIFKRSFAELTLFLSQNEPLRKELIASQYFRDYAFTNQFEFLAVLIENFIETPENFKSHFPNLYRKVKRLLKFNFANY</sequence>
<dbReference type="GO" id="GO:0005829">
    <property type="term" value="C:cytosol"/>
    <property type="evidence" value="ECO:0007669"/>
    <property type="project" value="TreeGrafter"/>
</dbReference>
<evidence type="ECO:0000256" key="1">
    <source>
        <dbReference type="SAM" id="Phobius"/>
    </source>
</evidence>
<dbReference type="GO" id="GO:0004177">
    <property type="term" value="F:aminopeptidase activity"/>
    <property type="evidence" value="ECO:0007669"/>
    <property type="project" value="TreeGrafter"/>
</dbReference>
<evidence type="ECO:0000313" key="3">
    <source>
        <dbReference type="Proteomes" id="UP000238426"/>
    </source>
</evidence>
<dbReference type="GO" id="GO:0008237">
    <property type="term" value="F:metallopeptidase activity"/>
    <property type="evidence" value="ECO:0007669"/>
    <property type="project" value="InterPro"/>
</dbReference>
<accession>A0A2T1NFP3</accession>
<dbReference type="Gene3D" id="3.40.390.10">
    <property type="entry name" value="Collagenase (Catalytic Domain)"/>
    <property type="match status" value="1"/>
</dbReference>
<dbReference type="EMBL" id="PXOQ01000006">
    <property type="protein sequence ID" value="PSG91575.1"/>
    <property type="molecule type" value="Genomic_DNA"/>
</dbReference>
<reference evidence="2 3" key="1">
    <citation type="submission" date="2018-03" db="EMBL/GenBank/DDBJ databases">
        <title>Mesoflavibacter sp. HG37 and Mesoflavibacter sp. HG96 sp.nov., two marine bacteria isolated from seawater of Western Pacific Ocean.</title>
        <authorList>
            <person name="Cheng H."/>
            <person name="Wu Y.-H."/>
            <person name="Guo L.-L."/>
            <person name="Xu X.-W."/>
        </authorList>
    </citation>
    <scope>NUCLEOTIDE SEQUENCE [LARGE SCALE GENOMIC DNA]</scope>
    <source>
        <strain evidence="2 3">KCTC 32269</strain>
    </source>
</reference>
<dbReference type="OrthoDB" id="9786424at2"/>
<dbReference type="CDD" id="cd20170">
    <property type="entry name" value="Peptidase_M90-like"/>
    <property type="match status" value="1"/>
</dbReference>